<keyword evidence="6" id="KW-1185">Reference proteome</keyword>
<dbReference type="Gene3D" id="1.25.40.10">
    <property type="entry name" value="Tetratricopeptide repeat domain"/>
    <property type="match status" value="2"/>
</dbReference>
<dbReference type="RefSeq" id="WP_111623766.1">
    <property type="nucleotide sequence ID" value="NZ_QLLN01000004.1"/>
</dbReference>
<accession>A0A327R703</accession>
<protein>
    <submittedName>
        <fullName evidence="5">Tetratricopeptide repeat protein</fullName>
    </submittedName>
</protein>
<evidence type="ECO:0000313" key="5">
    <source>
        <dbReference type="EMBL" id="RAJ11363.1"/>
    </source>
</evidence>
<gene>
    <name evidence="5" type="ORF">LV92_02290</name>
</gene>
<feature type="transmembrane region" description="Helical" evidence="4">
    <location>
        <begin position="154"/>
        <end position="170"/>
    </location>
</feature>
<organism evidence="5 6">
    <name type="scientific">Arenibacter echinorum</name>
    <dbReference type="NCBI Taxonomy" id="440515"/>
    <lineage>
        <taxon>Bacteria</taxon>
        <taxon>Pseudomonadati</taxon>
        <taxon>Bacteroidota</taxon>
        <taxon>Flavobacteriia</taxon>
        <taxon>Flavobacteriales</taxon>
        <taxon>Flavobacteriaceae</taxon>
        <taxon>Arenibacter</taxon>
    </lineage>
</organism>
<dbReference type="PROSITE" id="PS50293">
    <property type="entry name" value="TPR_REGION"/>
    <property type="match status" value="1"/>
</dbReference>
<keyword evidence="4" id="KW-0812">Transmembrane</keyword>
<dbReference type="PROSITE" id="PS50005">
    <property type="entry name" value="TPR"/>
    <property type="match status" value="2"/>
</dbReference>
<dbReference type="OrthoDB" id="629822at2"/>
<keyword evidence="1" id="KW-0677">Repeat</keyword>
<dbReference type="EMBL" id="QLLN01000004">
    <property type="protein sequence ID" value="RAJ11363.1"/>
    <property type="molecule type" value="Genomic_DNA"/>
</dbReference>
<keyword evidence="4" id="KW-1133">Transmembrane helix</keyword>
<evidence type="ECO:0000256" key="3">
    <source>
        <dbReference type="PROSITE-ProRule" id="PRU00339"/>
    </source>
</evidence>
<sequence length="684" mass="78533">MNKRIQNLLLLLLILIAVTLTYTNHFDNGFVFDDFNQIVDNPYVQDIKNIPSFFKDATTSSTLATHQVYRPLTMTSLAIDYYIGKGYNPFYFHLSTFIWFLVQLIIMFLLFREILSKITQSEWLDYFALFAVAIYGLHPANAETINYIYQRGDSLSTLCVVAAFYVYIAYPVKRKFFLYLVPLIIGILIKEPATMFAPILFFYVLLFESENSLFEIFSKKGMAVIKKAFLQTLPAFLVCGLLGLFVVKMQNSAFEPGGTSTLNYLITQPWVLFRYFFTFFIPTNLSADTDWVAFSNLFDERIFAGLAFIVAMMVIAFKTSKKAETKPIAFGIIWFFISLIPTSSFLPLAEVTNDHRMFFPFVGLSLSVAWSIGVLIINRQSTINTKPIYKYGVLLLGVIVLSAFITGTRQRNEVWHSEESLWKDVTIKSPQNGRGLMNYGLTQMAIGKYDIALDYFTRALIYTPYYSTLYINLAIVNNELNKPEVAENYYKKAIEYGSKYPRSYHFYAEFLFKKGRLQEALSNAKMAFSLSKLDLKTRHLLMKIYDSLHEYENLEALVDETLKITPGDSFANFYLTNKNTEKDSLKSAEELVEKNPSVGNYIDLSLEYYNLQLYEKCILAAEKALELDSENKFAYNNIGSAYMALKNRKEAIAALTKALQIDPTFERAKNNLVWVKENLPLETP</sequence>
<name>A0A327R703_9FLAO</name>
<dbReference type="Pfam" id="PF00515">
    <property type="entry name" value="TPR_1"/>
    <property type="match status" value="1"/>
</dbReference>
<feature type="transmembrane region" description="Helical" evidence="4">
    <location>
        <begin position="261"/>
        <end position="281"/>
    </location>
</feature>
<dbReference type="Pfam" id="PF13181">
    <property type="entry name" value="TPR_8"/>
    <property type="match status" value="2"/>
</dbReference>
<dbReference type="InterPro" id="IPR011990">
    <property type="entry name" value="TPR-like_helical_dom_sf"/>
</dbReference>
<dbReference type="SUPFAM" id="SSF48452">
    <property type="entry name" value="TPR-like"/>
    <property type="match status" value="1"/>
</dbReference>
<keyword evidence="2 3" id="KW-0802">TPR repeat</keyword>
<dbReference type="GO" id="GO:0000030">
    <property type="term" value="F:mannosyltransferase activity"/>
    <property type="evidence" value="ECO:0007669"/>
    <property type="project" value="TreeGrafter"/>
</dbReference>
<dbReference type="GO" id="GO:0035269">
    <property type="term" value="P:protein O-linked glycosylation via mannose"/>
    <property type="evidence" value="ECO:0007669"/>
    <property type="project" value="TreeGrafter"/>
</dbReference>
<evidence type="ECO:0000256" key="4">
    <source>
        <dbReference type="SAM" id="Phobius"/>
    </source>
</evidence>
<feature type="transmembrane region" description="Helical" evidence="4">
    <location>
        <begin position="228"/>
        <end position="249"/>
    </location>
</feature>
<feature type="transmembrane region" description="Helical" evidence="4">
    <location>
        <begin position="177"/>
        <end position="205"/>
    </location>
</feature>
<keyword evidence="4" id="KW-0472">Membrane</keyword>
<feature type="repeat" description="TPR" evidence="3">
    <location>
        <begin position="433"/>
        <end position="466"/>
    </location>
</feature>
<feature type="repeat" description="TPR" evidence="3">
    <location>
        <begin position="632"/>
        <end position="665"/>
    </location>
</feature>
<dbReference type="PANTHER" id="PTHR44227:SF3">
    <property type="entry name" value="PROTEIN O-MANNOSYL-TRANSFERASE TMTC4"/>
    <property type="match status" value="1"/>
</dbReference>
<comment type="caution">
    <text evidence="5">The sequence shown here is derived from an EMBL/GenBank/DDBJ whole genome shotgun (WGS) entry which is preliminary data.</text>
</comment>
<feature type="transmembrane region" description="Helical" evidence="4">
    <location>
        <begin position="123"/>
        <end position="142"/>
    </location>
</feature>
<evidence type="ECO:0000256" key="2">
    <source>
        <dbReference type="ARBA" id="ARBA00022803"/>
    </source>
</evidence>
<evidence type="ECO:0000313" key="6">
    <source>
        <dbReference type="Proteomes" id="UP000249696"/>
    </source>
</evidence>
<feature type="transmembrane region" description="Helical" evidence="4">
    <location>
        <begin position="358"/>
        <end position="377"/>
    </location>
</feature>
<proteinExistence type="predicted"/>
<dbReference type="Proteomes" id="UP000249696">
    <property type="component" value="Unassembled WGS sequence"/>
</dbReference>
<dbReference type="PANTHER" id="PTHR44227">
    <property type="match status" value="1"/>
</dbReference>
<feature type="transmembrane region" description="Helical" evidence="4">
    <location>
        <begin position="389"/>
        <end position="407"/>
    </location>
</feature>
<evidence type="ECO:0000256" key="1">
    <source>
        <dbReference type="ARBA" id="ARBA00022737"/>
    </source>
</evidence>
<reference evidence="5 6" key="1">
    <citation type="submission" date="2018-06" db="EMBL/GenBank/DDBJ databases">
        <title>Genomic Encyclopedia of Archaeal and Bacterial Type Strains, Phase II (KMG-II): from individual species to whole genera.</title>
        <authorList>
            <person name="Goeker M."/>
        </authorList>
    </citation>
    <scope>NUCLEOTIDE SEQUENCE [LARGE SCALE GENOMIC DNA]</scope>
    <source>
        <strain evidence="5 6">DSM 23522</strain>
    </source>
</reference>
<dbReference type="GO" id="GO:0030968">
    <property type="term" value="P:endoplasmic reticulum unfolded protein response"/>
    <property type="evidence" value="ECO:0007669"/>
    <property type="project" value="TreeGrafter"/>
</dbReference>
<dbReference type="InterPro" id="IPR052346">
    <property type="entry name" value="O-mannosyl-transferase_TMTC"/>
</dbReference>
<dbReference type="SMART" id="SM00028">
    <property type="entry name" value="TPR"/>
    <property type="match status" value="5"/>
</dbReference>
<feature type="transmembrane region" description="Helical" evidence="4">
    <location>
        <begin position="90"/>
        <end position="111"/>
    </location>
</feature>
<feature type="transmembrane region" description="Helical" evidence="4">
    <location>
        <begin position="329"/>
        <end position="346"/>
    </location>
</feature>
<dbReference type="InterPro" id="IPR019734">
    <property type="entry name" value="TPR_rpt"/>
</dbReference>
<feature type="transmembrane region" description="Helical" evidence="4">
    <location>
        <begin position="301"/>
        <end position="317"/>
    </location>
</feature>
<dbReference type="AlphaFoldDB" id="A0A327R703"/>